<dbReference type="CTD" id="4509"/>
<keyword evidence="1" id="KW-0812">Transmembrane</keyword>
<dbReference type="RefSeq" id="YP_010963552.1">
    <property type="nucleotide sequence ID" value="NC_083901.1"/>
</dbReference>
<keyword evidence="1" id="KW-1133">Transmembrane helix</keyword>
<evidence type="ECO:0000313" key="2">
    <source>
        <dbReference type="EMBL" id="WKZ08035.1"/>
    </source>
</evidence>
<dbReference type="AlphaFoldDB" id="A0AA95NM01"/>
<accession>A0AA95NM01</accession>
<keyword evidence="2" id="KW-0496">Mitochondrion</keyword>
<reference evidence="2" key="2">
    <citation type="submission" date="2023-05" db="EMBL/GenBank/DDBJ databases">
        <authorList>
            <person name="Bai H."/>
            <person name="Yuan X."/>
        </authorList>
    </citation>
    <scope>NUCLEOTIDE SEQUENCE</scope>
</reference>
<name>A0AA95NM01_9HEMI</name>
<evidence type="ECO:0000256" key="1">
    <source>
        <dbReference type="SAM" id="Phobius"/>
    </source>
</evidence>
<feature type="transmembrane region" description="Helical" evidence="1">
    <location>
        <begin position="6"/>
        <end position="31"/>
    </location>
</feature>
<reference evidence="2" key="1">
    <citation type="journal article" date="2023" name="Genes (Basel)">
        <title>Structural Characteristics of Mitochondrial Genomes of Eight Treehoppers (Hemiptera: Membracidae: Centrotinae) and Their Phylogenetic Implications.</title>
        <authorList>
            <person name="Bai H."/>
            <person name="Zhang J."/>
            <person name="Dietrich C.H."/>
            <person name="Li Y."/>
            <person name="Yuan X."/>
        </authorList>
    </citation>
    <scope>NUCLEOTIDE SEQUENCE</scope>
</reference>
<organism evidence="2">
    <name type="scientific">Hemicentrus obliquus</name>
    <dbReference type="NCBI Taxonomy" id="3065208"/>
    <lineage>
        <taxon>Eukaryota</taxon>
        <taxon>Metazoa</taxon>
        <taxon>Ecdysozoa</taxon>
        <taxon>Arthropoda</taxon>
        <taxon>Hexapoda</taxon>
        <taxon>Insecta</taxon>
        <taxon>Pterygota</taxon>
        <taxon>Neoptera</taxon>
        <taxon>Paraneoptera</taxon>
        <taxon>Hemiptera</taxon>
        <taxon>Auchenorrhyncha</taxon>
        <taxon>Membracoidea</taxon>
        <taxon>Membracidae</taxon>
        <taxon>Hemicentrus</taxon>
    </lineage>
</organism>
<proteinExistence type="predicted"/>
<protein>
    <submittedName>
        <fullName evidence="2">ATP synthase F0 subunit 8</fullName>
    </submittedName>
</protein>
<geneLocation type="mitochondrion" evidence="2"/>
<keyword evidence="1" id="KW-0472">Membrane</keyword>
<dbReference type="GeneID" id="86094617"/>
<gene>
    <name evidence="2" type="primary">ATP8</name>
</gene>
<sequence>MPQMSPLWWLTLMLSFNLMIAMAMSMMYFNFSMIMSKKYKSMKKEMNWKW</sequence>
<dbReference type="EMBL" id="OQ984257">
    <property type="protein sequence ID" value="WKZ08035.1"/>
    <property type="molecule type" value="Genomic_DNA"/>
</dbReference>